<proteinExistence type="predicted"/>
<feature type="compositionally biased region" description="Polar residues" evidence="1">
    <location>
        <begin position="179"/>
        <end position="188"/>
    </location>
</feature>
<feature type="region of interest" description="Disordered" evidence="1">
    <location>
        <begin position="216"/>
        <end position="309"/>
    </location>
</feature>
<dbReference type="Proteomes" id="UP000504606">
    <property type="component" value="Unplaced"/>
</dbReference>
<feature type="compositionally biased region" description="Basic and acidic residues" evidence="1">
    <location>
        <begin position="129"/>
        <end position="138"/>
    </location>
</feature>
<feature type="compositionally biased region" description="Low complexity" evidence="1">
    <location>
        <begin position="284"/>
        <end position="309"/>
    </location>
</feature>
<dbReference type="RefSeq" id="XP_052127880.1">
    <property type="nucleotide sequence ID" value="XM_052271920.1"/>
</dbReference>
<evidence type="ECO:0000313" key="2">
    <source>
        <dbReference type="Proteomes" id="UP000504606"/>
    </source>
</evidence>
<gene>
    <name evidence="3" type="primary">LOC113215651</name>
</gene>
<sequence>MYRLHLRKITKKTLGVPIRISSQLRNSVVNNKDSNFKSVGVVPCKPTAFKGPNSTKYIKTPEKKLMMLVKFYQSAECSRDDCGEGENSHSATENDESTTSRRTLGYTRPLANKCFSKTTSPTRTSEVTKQPDVRDEGASCHSATDTETTPARRTLGYTTIPLANEFSSSCKTTFEVSTQSACSDSNPSPGLPEKSIDCEPSIRENKARKKLIFNYSAKNDEGNHRQHLKRKAVQQLKPDVSDNDSEESDSRRDFDGSDFDDPTWGDDKRSTKESSSSDSEDETGSSPESSLPNSARSVNSSSSARPSSSTLLLAMATSHLPALKITHQLPLLLRKNLPNQPK</sequence>
<dbReference type="KEGG" id="foc:113215651"/>
<organism evidence="2 3">
    <name type="scientific">Frankliniella occidentalis</name>
    <name type="common">Western flower thrips</name>
    <name type="synonym">Euthrips occidentalis</name>
    <dbReference type="NCBI Taxonomy" id="133901"/>
    <lineage>
        <taxon>Eukaryota</taxon>
        <taxon>Metazoa</taxon>
        <taxon>Ecdysozoa</taxon>
        <taxon>Arthropoda</taxon>
        <taxon>Hexapoda</taxon>
        <taxon>Insecta</taxon>
        <taxon>Pterygota</taxon>
        <taxon>Neoptera</taxon>
        <taxon>Paraneoptera</taxon>
        <taxon>Thysanoptera</taxon>
        <taxon>Terebrantia</taxon>
        <taxon>Thripoidea</taxon>
        <taxon>Thripidae</taxon>
        <taxon>Frankliniella</taxon>
    </lineage>
</organism>
<evidence type="ECO:0000256" key="1">
    <source>
        <dbReference type="SAM" id="MobiDB-lite"/>
    </source>
</evidence>
<feature type="compositionally biased region" description="Polar residues" evidence="1">
    <location>
        <begin position="141"/>
        <end position="151"/>
    </location>
</feature>
<dbReference type="GeneID" id="113215651"/>
<reference evidence="3" key="1">
    <citation type="submission" date="2025-08" db="UniProtKB">
        <authorList>
            <consortium name="RefSeq"/>
        </authorList>
    </citation>
    <scope>IDENTIFICATION</scope>
    <source>
        <tissue evidence="3">Whole organism</tissue>
    </source>
</reference>
<keyword evidence="2" id="KW-1185">Reference proteome</keyword>
<name>A0A9C6X2E7_FRAOC</name>
<feature type="compositionally biased region" description="Polar residues" evidence="1">
    <location>
        <begin position="115"/>
        <end position="128"/>
    </location>
</feature>
<feature type="region of interest" description="Disordered" evidence="1">
    <location>
        <begin position="82"/>
        <end position="152"/>
    </location>
</feature>
<protein>
    <submittedName>
        <fullName evidence="3">Dentin sialophosphoprotein-like</fullName>
    </submittedName>
</protein>
<feature type="region of interest" description="Disordered" evidence="1">
    <location>
        <begin position="179"/>
        <end position="203"/>
    </location>
</feature>
<feature type="compositionally biased region" description="Basic and acidic residues" evidence="1">
    <location>
        <begin position="194"/>
        <end position="203"/>
    </location>
</feature>
<evidence type="ECO:0000313" key="3">
    <source>
        <dbReference type="RefSeq" id="XP_052127880.1"/>
    </source>
</evidence>
<accession>A0A9C6X2E7</accession>
<dbReference type="AlphaFoldDB" id="A0A9C6X2E7"/>